<accession>A0ABY7EW64</accession>
<gene>
    <name evidence="2" type="ORF">MAR_004300</name>
</gene>
<evidence type="ECO:0008006" key="4">
    <source>
        <dbReference type="Google" id="ProtNLM"/>
    </source>
</evidence>
<reference evidence="2" key="1">
    <citation type="submission" date="2022-11" db="EMBL/GenBank/DDBJ databases">
        <title>Centuries of genome instability and evolution in soft-shell clam transmissible cancer (bioRxiv).</title>
        <authorList>
            <person name="Hart S.F.M."/>
            <person name="Yonemitsu M.A."/>
            <person name="Giersch R.M."/>
            <person name="Beal B.F."/>
            <person name="Arriagada G."/>
            <person name="Davis B.W."/>
            <person name="Ostrander E.A."/>
            <person name="Goff S.P."/>
            <person name="Metzger M.J."/>
        </authorList>
    </citation>
    <scope>NUCLEOTIDE SEQUENCE</scope>
    <source>
        <strain evidence="2">MELC-2E11</strain>
        <tissue evidence="2">Siphon/mantle</tissue>
    </source>
</reference>
<protein>
    <recommendedName>
        <fullName evidence="4">B box-type domain-containing protein</fullName>
    </recommendedName>
</protein>
<feature type="coiled-coil region" evidence="1">
    <location>
        <begin position="296"/>
        <end position="390"/>
    </location>
</feature>
<dbReference type="EMBL" id="CP111020">
    <property type="protein sequence ID" value="WAR14195.1"/>
    <property type="molecule type" value="Genomic_DNA"/>
</dbReference>
<keyword evidence="3" id="KW-1185">Reference proteome</keyword>
<dbReference type="Gene3D" id="1.10.287.1490">
    <property type="match status" value="1"/>
</dbReference>
<feature type="non-terminal residue" evidence="2">
    <location>
        <position position="1"/>
    </location>
</feature>
<dbReference type="SUPFAM" id="SSF57997">
    <property type="entry name" value="Tropomyosin"/>
    <property type="match status" value="1"/>
</dbReference>
<evidence type="ECO:0000313" key="3">
    <source>
        <dbReference type="Proteomes" id="UP001164746"/>
    </source>
</evidence>
<evidence type="ECO:0000313" key="2">
    <source>
        <dbReference type="EMBL" id="WAR14195.1"/>
    </source>
</evidence>
<organism evidence="2 3">
    <name type="scientific">Mya arenaria</name>
    <name type="common">Soft-shell clam</name>
    <dbReference type="NCBI Taxonomy" id="6604"/>
    <lineage>
        <taxon>Eukaryota</taxon>
        <taxon>Metazoa</taxon>
        <taxon>Spiralia</taxon>
        <taxon>Lophotrochozoa</taxon>
        <taxon>Mollusca</taxon>
        <taxon>Bivalvia</taxon>
        <taxon>Autobranchia</taxon>
        <taxon>Heteroconchia</taxon>
        <taxon>Euheterodonta</taxon>
        <taxon>Imparidentia</taxon>
        <taxon>Neoheterodontei</taxon>
        <taxon>Myida</taxon>
        <taxon>Myoidea</taxon>
        <taxon>Myidae</taxon>
        <taxon>Mya</taxon>
    </lineage>
</organism>
<name>A0ABY7EW64_MYAAR</name>
<evidence type="ECO:0000256" key="1">
    <source>
        <dbReference type="SAM" id="Coils"/>
    </source>
</evidence>
<dbReference type="Proteomes" id="UP001164746">
    <property type="component" value="Chromosome 9"/>
</dbReference>
<sequence>MASKQIQCEMCCNENAVGYCKTCGNVGETCIDVHKTVKVFQTHMVSLNEENNENQKFIKQDITEEKCKQHPTEKAIFLCKIHETMICGRCLHSGHLPCGQEIVDLLHEADSLDFEKVNKMKSALMEVKDEILLTKDEAEQSKNSSKNNAEKCAQECMELGNRIKQRVDELTSDIIHRITRTHDINVSTYSSITQTCNEITKWCEDEENTIDNCVDNNMAGNLYLMHRHFKKEVFDAGFHLKEIKHKHIFKGFDFKENEVILKCLFEDLEEVCEHQEEVTGSDDGNSDDVFISPAKINKTRRELTALLNQIKQDLDQSEKARTALCDELKQVKQDKDNLEKKRKIFEQELRKTKKDIEDSEKTRKALCDELQKVKQDIDNSEKKRRSLEQELLKTKPDMEKAKKERAEVKAQCSPVKDRINWTQPTGTVNVTVDNRIIDLVFIFPDGIQT</sequence>
<proteinExistence type="predicted"/>
<keyword evidence="1" id="KW-0175">Coiled coil</keyword>
<dbReference type="Gene3D" id="3.30.160.60">
    <property type="entry name" value="Classic Zinc Finger"/>
    <property type="match status" value="1"/>
</dbReference>